<evidence type="ECO:0000256" key="3">
    <source>
        <dbReference type="RuleBase" id="RU367079"/>
    </source>
</evidence>
<feature type="region of interest" description="Disordered" evidence="4">
    <location>
        <begin position="804"/>
        <end position="825"/>
    </location>
</feature>
<reference evidence="7" key="1">
    <citation type="journal article" date="2019" name="Plant Biotechnol. J.">
        <title>Genome sequencing of the Australian wild diploid species Gossypium australe highlights disease resistance and delayed gland morphogenesis.</title>
        <authorList>
            <person name="Cai Y."/>
            <person name="Cai X."/>
            <person name="Wang Q."/>
            <person name="Wang P."/>
            <person name="Zhang Y."/>
            <person name="Cai C."/>
            <person name="Xu Y."/>
            <person name="Wang K."/>
            <person name="Zhou Z."/>
            <person name="Wang C."/>
            <person name="Geng S."/>
            <person name="Li B."/>
            <person name="Dong Q."/>
            <person name="Hou Y."/>
            <person name="Wang H."/>
            <person name="Ai P."/>
            <person name="Liu Z."/>
            <person name="Yi F."/>
            <person name="Sun M."/>
            <person name="An G."/>
            <person name="Cheng J."/>
            <person name="Zhang Y."/>
            <person name="Shi Q."/>
            <person name="Xie Y."/>
            <person name="Shi X."/>
            <person name="Chang Y."/>
            <person name="Huang F."/>
            <person name="Chen Y."/>
            <person name="Hong S."/>
            <person name="Mi L."/>
            <person name="Sun Q."/>
            <person name="Zhang L."/>
            <person name="Zhou B."/>
            <person name="Peng R."/>
            <person name="Zhang X."/>
            <person name="Liu F."/>
        </authorList>
    </citation>
    <scope>NUCLEOTIDE SEQUENCE [LARGE SCALE GENOMIC DNA]</scope>
    <source>
        <strain evidence="7">cv. PA1801</strain>
    </source>
</reference>
<sequence length="1007" mass="111088">MGIFDGFPIPPDKEFLKEQSDVVEDVVDEVVHAYHGGFNKAIQNYSQILRLFSESSESIGVLKVDLSEAKKCLGVRNKQLHQLWYRSVTLRHIISLLDQIEGIAKVPARIEKLISDNQLYAAAQSLVQSVLMLEREGLQTVGALQDVRSDLSKLRSVLFYKVLEDLHAHLYNKGEYSSITSSLHEKDDEVPTTTAVACTANTSHPGSRRTRSVRGDGMFGSQGIVDGSYRPGSIDGGSSYDGHDEDGYLEPHDNVGDAKDAKVISHQIPLWLSSSTPDEFVETIKKSDAPLHVKYLQTMVECLCLLNKVAAAGAVISQRLRPTIHEIITSKIKAHAEFANSSRSGNDKATRIGNSTLHFINGQLGSYQLPKQKRQNGMSLAGTLLAVSPVSLVMAPTGKAQAAAKELLDSILESVVRIFENHVVVGELIQSKSSLQSDPNAQKSMSTSVNLDSEASQVSGGYSIGFSLTVLQSECQQLICEILRATPEAASADASQTARLASKVPTNEKRQVTGISYDNTPRKISIQDGSEDTLTFAFRFTDATVSVPNQGVDLIRQGWNKKGPNVSQEGYGSATVLPEQGIYLAASLYRPVHQFTDKIASMLPKKYSQLGNDGLLAFVENFVKDHLLPTMFVDYRKSVQLHFGHGQIPMFHIIHPLRKVDLSCRVHGWAQAMPKFAAELVKFVQTFLERTFERCRTSYMEAVLEKQSYMVVGRHDIDKLMRRDPASACLPNALGQSNMGNIVSDMESMEIESELNELLLTLRPIRQDNLIRDDHKLVLLASLSDSLEYVADSIERLVQSTPLAAPNNVESGKPSNKQTSSSPARDLASFADEYRKLAIDCLKVLRVEMQLETIFHLQEMTSREYLDNQDAEEPDDFVISLTAQITRRDEEIAPFVAGVKRNYIFGGICSIAANASLKALADMKSINLFGVQQICRNSIALGQALAAIPSIDSEAVQQRLDHALLAFITEHEHLFTAAEYANLLKVQVPGREIPPDAQDRISEVLSH</sequence>
<keyword evidence="2 3" id="KW-0268">Exocytosis</keyword>
<dbReference type="OrthoDB" id="272977at2759"/>
<evidence type="ECO:0000256" key="2">
    <source>
        <dbReference type="ARBA" id="ARBA00022483"/>
    </source>
</evidence>
<evidence type="ECO:0000256" key="1">
    <source>
        <dbReference type="ARBA" id="ARBA00022448"/>
    </source>
</evidence>
<dbReference type="Pfam" id="PF04048">
    <property type="entry name" value="Sec8_N"/>
    <property type="match status" value="1"/>
</dbReference>
<feature type="domain" description="Exocyst complex component Sec8 N-terminal" evidence="5">
    <location>
        <begin position="15"/>
        <end position="113"/>
    </location>
</feature>
<keyword evidence="3" id="KW-0653">Protein transport</keyword>
<keyword evidence="7" id="KW-1185">Reference proteome</keyword>
<dbReference type="EMBL" id="SMMG02000008">
    <property type="protein sequence ID" value="KAA3464668.1"/>
    <property type="molecule type" value="Genomic_DNA"/>
</dbReference>
<dbReference type="PANTHER" id="PTHR14146:SF0">
    <property type="entry name" value="EXOCYST COMPLEX COMPONENT 4"/>
    <property type="match status" value="1"/>
</dbReference>
<dbReference type="GO" id="GO:0006904">
    <property type="term" value="P:vesicle docking involved in exocytosis"/>
    <property type="evidence" value="ECO:0007669"/>
    <property type="project" value="InterPro"/>
</dbReference>
<feature type="compositionally biased region" description="Polar residues" evidence="4">
    <location>
        <begin position="804"/>
        <end position="823"/>
    </location>
</feature>
<dbReference type="AlphaFoldDB" id="A0A5B6V684"/>
<dbReference type="PANTHER" id="PTHR14146">
    <property type="entry name" value="EXOCYST COMPLEX COMPONENT 4"/>
    <property type="match status" value="1"/>
</dbReference>
<dbReference type="GO" id="GO:0090522">
    <property type="term" value="P:vesicle tethering involved in exocytosis"/>
    <property type="evidence" value="ECO:0007669"/>
    <property type="project" value="UniProtKB-UniRule"/>
</dbReference>
<evidence type="ECO:0000256" key="4">
    <source>
        <dbReference type="SAM" id="MobiDB-lite"/>
    </source>
</evidence>
<evidence type="ECO:0000313" key="7">
    <source>
        <dbReference type="Proteomes" id="UP000325315"/>
    </source>
</evidence>
<keyword evidence="1 3" id="KW-0813">Transport</keyword>
<evidence type="ECO:0000259" key="5">
    <source>
        <dbReference type="Pfam" id="PF04048"/>
    </source>
</evidence>
<dbReference type="GO" id="GO:0015031">
    <property type="term" value="P:protein transport"/>
    <property type="evidence" value="ECO:0007669"/>
    <property type="project" value="UniProtKB-KW"/>
</dbReference>
<feature type="region of interest" description="Disordered" evidence="4">
    <location>
        <begin position="199"/>
        <end position="255"/>
    </location>
</feature>
<organism evidence="6 7">
    <name type="scientific">Gossypium australe</name>
    <dbReference type="NCBI Taxonomy" id="47621"/>
    <lineage>
        <taxon>Eukaryota</taxon>
        <taxon>Viridiplantae</taxon>
        <taxon>Streptophyta</taxon>
        <taxon>Embryophyta</taxon>
        <taxon>Tracheophyta</taxon>
        <taxon>Spermatophyta</taxon>
        <taxon>Magnoliopsida</taxon>
        <taxon>eudicotyledons</taxon>
        <taxon>Gunneridae</taxon>
        <taxon>Pentapetalae</taxon>
        <taxon>rosids</taxon>
        <taxon>malvids</taxon>
        <taxon>Malvales</taxon>
        <taxon>Malvaceae</taxon>
        <taxon>Malvoideae</taxon>
        <taxon>Gossypium</taxon>
    </lineage>
</organism>
<feature type="compositionally biased region" description="Basic and acidic residues" evidence="4">
    <location>
        <begin position="241"/>
        <end position="255"/>
    </location>
</feature>
<dbReference type="GO" id="GO:0000145">
    <property type="term" value="C:exocyst"/>
    <property type="evidence" value="ECO:0007669"/>
    <property type="project" value="UniProtKB-UniRule"/>
</dbReference>
<proteinExistence type="inferred from homology"/>
<comment type="function">
    <text evidence="3">Component of the exocyst complex involved in the docking of exocytic vesicles with fusion sites on the plasma membrane.</text>
</comment>
<dbReference type="InterPro" id="IPR039682">
    <property type="entry name" value="Sec8/EXOC4"/>
</dbReference>
<comment type="similarity">
    <text evidence="3">Belongs to the SEC8 family.</text>
</comment>
<dbReference type="InterPro" id="IPR007191">
    <property type="entry name" value="Sec8_exocyst_N"/>
</dbReference>
<protein>
    <recommendedName>
        <fullName evidence="3">Exocyst complex component Sec8</fullName>
    </recommendedName>
</protein>
<dbReference type="GO" id="GO:0006893">
    <property type="term" value="P:Golgi to plasma membrane transport"/>
    <property type="evidence" value="ECO:0007669"/>
    <property type="project" value="TreeGrafter"/>
</dbReference>
<dbReference type="GO" id="GO:0006612">
    <property type="term" value="P:protein targeting to membrane"/>
    <property type="evidence" value="ECO:0007669"/>
    <property type="project" value="UniProtKB-UniRule"/>
</dbReference>
<accession>A0A5B6V684</accession>
<name>A0A5B6V684_9ROSI</name>
<comment type="caution">
    <text evidence="6">The sequence shown here is derived from an EMBL/GenBank/DDBJ whole genome shotgun (WGS) entry which is preliminary data.</text>
</comment>
<evidence type="ECO:0000313" key="6">
    <source>
        <dbReference type="EMBL" id="KAA3464668.1"/>
    </source>
</evidence>
<dbReference type="Proteomes" id="UP000325315">
    <property type="component" value="Unassembled WGS sequence"/>
</dbReference>
<gene>
    <name evidence="6" type="ORF">EPI10_008891</name>
</gene>